<dbReference type="CDD" id="cd16454">
    <property type="entry name" value="RING-H2_PA-TM-RING"/>
    <property type="match status" value="1"/>
</dbReference>
<dbReference type="PANTHER" id="PTHR46539:SF9">
    <property type="entry name" value="RING-H2 FINGER PROTEIN ATL56"/>
    <property type="match status" value="1"/>
</dbReference>
<name>A0A7N0TGZ1_KALFE</name>
<reference evidence="13" key="1">
    <citation type="submission" date="2021-01" db="UniProtKB">
        <authorList>
            <consortium name="EnsemblPlants"/>
        </authorList>
    </citation>
    <scope>IDENTIFICATION</scope>
</reference>
<keyword evidence="3" id="KW-0479">Metal-binding</keyword>
<accession>A0A7N0TGZ1</accession>
<evidence type="ECO:0000313" key="14">
    <source>
        <dbReference type="Proteomes" id="UP000594263"/>
    </source>
</evidence>
<evidence type="ECO:0000256" key="11">
    <source>
        <dbReference type="SAM" id="Phobius"/>
    </source>
</evidence>
<dbReference type="OMA" id="VGCGHLF"/>
<dbReference type="AlphaFoldDB" id="A0A7N0TGZ1"/>
<evidence type="ECO:0000313" key="13">
    <source>
        <dbReference type="EnsemblPlants" id="Kaladp0037s0036.1.v1.1"/>
    </source>
</evidence>
<protein>
    <recommendedName>
        <fullName evidence="12">RING-type domain-containing protein</fullName>
    </recommendedName>
</protein>
<keyword evidence="6 11" id="KW-1133">Transmembrane helix</keyword>
<organism evidence="13 14">
    <name type="scientific">Kalanchoe fedtschenkoi</name>
    <name type="common">Lavender scallops</name>
    <name type="synonym">South American air plant</name>
    <dbReference type="NCBI Taxonomy" id="63787"/>
    <lineage>
        <taxon>Eukaryota</taxon>
        <taxon>Viridiplantae</taxon>
        <taxon>Streptophyta</taxon>
        <taxon>Embryophyta</taxon>
        <taxon>Tracheophyta</taxon>
        <taxon>Spermatophyta</taxon>
        <taxon>Magnoliopsida</taxon>
        <taxon>eudicotyledons</taxon>
        <taxon>Gunneridae</taxon>
        <taxon>Pentapetalae</taxon>
        <taxon>Saxifragales</taxon>
        <taxon>Crassulaceae</taxon>
        <taxon>Kalanchoe</taxon>
    </lineage>
</organism>
<dbReference type="InterPro" id="IPR013083">
    <property type="entry name" value="Znf_RING/FYVE/PHD"/>
</dbReference>
<feature type="compositionally biased region" description="Low complexity" evidence="10">
    <location>
        <begin position="22"/>
        <end position="33"/>
    </location>
</feature>
<proteinExistence type="inferred from homology"/>
<evidence type="ECO:0000256" key="5">
    <source>
        <dbReference type="ARBA" id="ARBA00022833"/>
    </source>
</evidence>
<keyword evidence="5" id="KW-0862">Zinc</keyword>
<evidence type="ECO:0000256" key="8">
    <source>
        <dbReference type="ARBA" id="ARBA00024209"/>
    </source>
</evidence>
<feature type="domain" description="RING-type" evidence="12">
    <location>
        <begin position="128"/>
        <end position="170"/>
    </location>
</feature>
<evidence type="ECO:0000256" key="6">
    <source>
        <dbReference type="ARBA" id="ARBA00022989"/>
    </source>
</evidence>
<dbReference type="GO" id="GO:0008270">
    <property type="term" value="F:zinc ion binding"/>
    <property type="evidence" value="ECO:0007669"/>
    <property type="project" value="UniProtKB-KW"/>
</dbReference>
<evidence type="ECO:0000256" key="7">
    <source>
        <dbReference type="ARBA" id="ARBA00023136"/>
    </source>
</evidence>
<dbReference type="Gene3D" id="3.30.40.10">
    <property type="entry name" value="Zinc/RING finger domain, C3HC4 (zinc finger)"/>
    <property type="match status" value="1"/>
</dbReference>
<evidence type="ECO:0000256" key="10">
    <source>
        <dbReference type="SAM" id="MobiDB-lite"/>
    </source>
</evidence>
<dbReference type="EnsemblPlants" id="Kaladp0037s0036.1.v1.1">
    <property type="protein sequence ID" value="Kaladp0037s0036.1.v1.1"/>
    <property type="gene ID" value="Kaladp0037s0036.v1.1"/>
</dbReference>
<dbReference type="InterPro" id="IPR001841">
    <property type="entry name" value="Znf_RING"/>
</dbReference>
<comment type="subcellular location">
    <subcellularLocation>
        <location evidence="1">Membrane</location>
    </subcellularLocation>
</comment>
<evidence type="ECO:0000256" key="1">
    <source>
        <dbReference type="ARBA" id="ARBA00004370"/>
    </source>
</evidence>
<keyword evidence="7 11" id="KW-0472">Membrane</keyword>
<feature type="region of interest" description="Disordered" evidence="10">
    <location>
        <begin position="1"/>
        <end position="33"/>
    </location>
</feature>
<evidence type="ECO:0000256" key="2">
    <source>
        <dbReference type="ARBA" id="ARBA00022692"/>
    </source>
</evidence>
<dbReference type="Gramene" id="Kaladp0037s0036.1.v1.1">
    <property type="protein sequence ID" value="Kaladp0037s0036.1.v1.1"/>
    <property type="gene ID" value="Kaladp0037s0036.v1.1"/>
</dbReference>
<keyword evidence="2 11" id="KW-0812">Transmembrane</keyword>
<evidence type="ECO:0000259" key="12">
    <source>
        <dbReference type="PROSITE" id="PS50089"/>
    </source>
</evidence>
<comment type="similarity">
    <text evidence="8">Belongs to the RING-type zinc finger family. ATL subfamily.</text>
</comment>
<dbReference type="Proteomes" id="UP000594263">
    <property type="component" value="Unplaced"/>
</dbReference>
<feature type="compositionally biased region" description="Basic and acidic residues" evidence="10">
    <location>
        <begin position="1"/>
        <end position="10"/>
    </location>
</feature>
<keyword evidence="4 9" id="KW-0863">Zinc-finger</keyword>
<keyword evidence="14" id="KW-1185">Reference proteome</keyword>
<dbReference type="Pfam" id="PF13639">
    <property type="entry name" value="zf-RING_2"/>
    <property type="match status" value="1"/>
</dbReference>
<dbReference type="SMART" id="SM00184">
    <property type="entry name" value="RING"/>
    <property type="match status" value="1"/>
</dbReference>
<dbReference type="SUPFAM" id="SSF57850">
    <property type="entry name" value="RING/U-box"/>
    <property type="match status" value="1"/>
</dbReference>
<feature type="transmembrane region" description="Helical" evidence="11">
    <location>
        <begin position="48"/>
        <end position="80"/>
    </location>
</feature>
<evidence type="ECO:0000256" key="3">
    <source>
        <dbReference type="ARBA" id="ARBA00022723"/>
    </source>
</evidence>
<evidence type="ECO:0000256" key="9">
    <source>
        <dbReference type="PROSITE-ProRule" id="PRU00175"/>
    </source>
</evidence>
<sequence length="191" mass="21006">MPITARRDSDGAIQGSNRHQHASAAAASASSTTTQRQAKLPSAGVLSIILRAVIMCVLTSLFFLCVALATILLIHVFLAGRQLRRRRRRRTPPPTRHSRDALSREDLSLLAEFCYLKRDRTPDSDPECVICLERFRDGARYRILPGCGHAFHSNCIDAWLVKAAVCPICRASVRLNAAEAALSADQSGKEK</sequence>
<dbReference type="PROSITE" id="PS50089">
    <property type="entry name" value="ZF_RING_2"/>
    <property type="match status" value="1"/>
</dbReference>
<dbReference type="GO" id="GO:0016020">
    <property type="term" value="C:membrane"/>
    <property type="evidence" value="ECO:0007669"/>
    <property type="project" value="UniProtKB-SubCell"/>
</dbReference>
<evidence type="ECO:0000256" key="4">
    <source>
        <dbReference type="ARBA" id="ARBA00022771"/>
    </source>
</evidence>
<dbReference type="PANTHER" id="PTHR46539">
    <property type="entry name" value="E3 UBIQUITIN-PROTEIN LIGASE ATL42"/>
    <property type="match status" value="1"/>
</dbReference>